<comment type="caution">
    <text evidence="3">The sequence shown here is derived from an EMBL/GenBank/DDBJ whole genome shotgun (WGS) entry which is preliminary data.</text>
</comment>
<dbReference type="AlphaFoldDB" id="A0A2U1MWC5"/>
<evidence type="ECO:0000313" key="3">
    <source>
        <dbReference type="EMBL" id="PWA65562.1"/>
    </source>
</evidence>
<reference evidence="3 4" key="1">
    <citation type="journal article" date="2018" name="Mol. Plant">
        <title>The genome of Artemisia annua provides insight into the evolution of Asteraceae family and artemisinin biosynthesis.</title>
        <authorList>
            <person name="Shen Q."/>
            <person name="Zhang L."/>
            <person name="Liao Z."/>
            <person name="Wang S."/>
            <person name="Yan T."/>
            <person name="Shi P."/>
            <person name="Liu M."/>
            <person name="Fu X."/>
            <person name="Pan Q."/>
            <person name="Wang Y."/>
            <person name="Lv Z."/>
            <person name="Lu X."/>
            <person name="Zhang F."/>
            <person name="Jiang W."/>
            <person name="Ma Y."/>
            <person name="Chen M."/>
            <person name="Hao X."/>
            <person name="Li L."/>
            <person name="Tang Y."/>
            <person name="Lv G."/>
            <person name="Zhou Y."/>
            <person name="Sun X."/>
            <person name="Brodelius P.E."/>
            <person name="Rose J.K.C."/>
            <person name="Tang K."/>
        </authorList>
    </citation>
    <scope>NUCLEOTIDE SEQUENCE [LARGE SCALE GENOMIC DNA]</scope>
    <source>
        <strain evidence="4">cv. Huhao1</strain>
        <tissue evidence="3">Leaf</tissue>
    </source>
</reference>
<evidence type="ECO:0000259" key="2">
    <source>
        <dbReference type="Pfam" id="PF14380"/>
    </source>
</evidence>
<keyword evidence="1" id="KW-0325">Glycoprotein</keyword>
<keyword evidence="4" id="KW-1185">Reference proteome</keyword>
<proteinExistence type="predicted"/>
<dbReference type="Pfam" id="PF14380">
    <property type="entry name" value="WAK_assoc"/>
    <property type="match status" value="1"/>
</dbReference>
<name>A0A2U1MWC5_ARTAN</name>
<protein>
    <submittedName>
        <fullName evidence="3">Concanavalin A-like lectin/glucanase, subgroup</fullName>
    </submittedName>
</protein>
<dbReference type="InterPro" id="IPR032872">
    <property type="entry name" value="WAK_assoc_C"/>
</dbReference>
<gene>
    <name evidence="3" type="ORF">CTI12_AA331350</name>
</gene>
<dbReference type="STRING" id="35608.A0A2U1MWC5"/>
<evidence type="ECO:0000256" key="1">
    <source>
        <dbReference type="ARBA" id="ARBA00023180"/>
    </source>
</evidence>
<dbReference type="Proteomes" id="UP000245207">
    <property type="component" value="Unassembled WGS sequence"/>
</dbReference>
<evidence type="ECO:0000313" key="4">
    <source>
        <dbReference type="Proteomes" id="UP000245207"/>
    </source>
</evidence>
<sequence length="96" mass="10517">MSWSDMNLGVTMEVCTELVEVPFELEDGNTVVDGGNYTEVMKKGFTVLWMAPDCGTCRRSGGRCLFFTDPLLCKCPNSDNVDPDEGCQTGKSILPI</sequence>
<accession>A0A2U1MWC5</accession>
<dbReference type="GO" id="GO:0030246">
    <property type="term" value="F:carbohydrate binding"/>
    <property type="evidence" value="ECO:0007669"/>
    <property type="project" value="UniProtKB-KW"/>
</dbReference>
<organism evidence="3 4">
    <name type="scientific">Artemisia annua</name>
    <name type="common">Sweet wormwood</name>
    <dbReference type="NCBI Taxonomy" id="35608"/>
    <lineage>
        <taxon>Eukaryota</taxon>
        <taxon>Viridiplantae</taxon>
        <taxon>Streptophyta</taxon>
        <taxon>Embryophyta</taxon>
        <taxon>Tracheophyta</taxon>
        <taxon>Spermatophyta</taxon>
        <taxon>Magnoliopsida</taxon>
        <taxon>eudicotyledons</taxon>
        <taxon>Gunneridae</taxon>
        <taxon>Pentapetalae</taxon>
        <taxon>asterids</taxon>
        <taxon>campanulids</taxon>
        <taxon>Asterales</taxon>
        <taxon>Asteraceae</taxon>
        <taxon>Asteroideae</taxon>
        <taxon>Anthemideae</taxon>
        <taxon>Artemisiinae</taxon>
        <taxon>Artemisia</taxon>
    </lineage>
</organism>
<dbReference type="EMBL" id="PKPP01004196">
    <property type="protein sequence ID" value="PWA65562.1"/>
    <property type="molecule type" value="Genomic_DNA"/>
</dbReference>
<keyword evidence="3" id="KW-0430">Lectin</keyword>
<dbReference type="OrthoDB" id="1697053at2759"/>
<feature type="domain" description="Wall-associated receptor kinase C-terminal" evidence="2">
    <location>
        <begin position="11"/>
        <end position="76"/>
    </location>
</feature>